<feature type="transmembrane region" description="Helical" evidence="1">
    <location>
        <begin position="6"/>
        <end position="22"/>
    </location>
</feature>
<accession>A0A161PAI5</accession>
<dbReference type="OrthoDB" id="2720129at2"/>
<dbReference type="InterPro" id="IPR025434">
    <property type="entry name" value="YesK-like"/>
</dbReference>
<keyword evidence="1" id="KW-1133">Transmembrane helix</keyword>
<evidence type="ECO:0000313" key="2">
    <source>
        <dbReference type="EMBL" id="KYG28241.1"/>
    </source>
</evidence>
<sequence length="222" mass="24909">MSAINIFGLFIGILIFVFTLIISKKVEKLYLAPLITFIIGILIILYGFFKVGGFEGLGYGFLGVSIATVAFLGVLFLPFFTKRMKNTKYNKLDQALLIMIPFLLFSTIIWTLVSSDPYWTIDEGYLLMSESTTSSYYQISTISEGKKQVHIQLGNDYEGSQLEINTIRKIGNTEIIIHITNSGGEEGRIPYSRIGIDQIVEPLTIKTDQGEIIHSKMDVITQ</sequence>
<evidence type="ECO:0008006" key="4">
    <source>
        <dbReference type="Google" id="ProtNLM"/>
    </source>
</evidence>
<feature type="transmembrane region" description="Helical" evidence="1">
    <location>
        <begin position="92"/>
        <end position="113"/>
    </location>
</feature>
<dbReference type="RefSeq" id="WP_061949663.1">
    <property type="nucleotide sequence ID" value="NZ_LTAO01000034.1"/>
</dbReference>
<organism evidence="2 3">
    <name type="scientific">Alkalihalobacillus trypoxylicola</name>
    <dbReference type="NCBI Taxonomy" id="519424"/>
    <lineage>
        <taxon>Bacteria</taxon>
        <taxon>Bacillati</taxon>
        <taxon>Bacillota</taxon>
        <taxon>Bacilli</taxon>
        <taxon>Bacillales</taxon>
        <taxon>Bacillaceae</taxon>
        <taxon>Alkalihalobacillus</taxon>
    </lineage>
</organism>
<feature type="transmembrane region" description="Helical" evidence="1">
    <location>
        <begin position="29"/>
        <end position="49"/>
    </location>
</feature>
<keyword evidence="1" id="KW-0812">Transmembrane</keyword>
<gene>
    <name evidence="2" type="ORF">AZF04_10100</name>
</gene>
<comment type="caution">
    <text evidence="2">The sequence shown here is derived from an EMBL/GenBank/DDBJ whole genome shotgun (WGS) entry which is preliminary data.</text>
</comment>
<feature type="transmembrane region" description="Helical" evidence="1">
    <location>
        <begin position="61"/>
        <end position="80"/>
    </location>
</feature>
<dbReference type="Proteomes" id="UP000075806">
    <property type="component" value="Unassembled WGS sequence"/>
</dbReference>
<dbReference type="EMBL" id="LTAO01000034">
    <property type="protein sequence ID" value="KYG28241.1"/>
    <property type="molecule type" value="Genomic_DNA"/>
</dbReference>
<dbReference type="Pfam" id="PF14150">
    <property type="entry name" value="YesK"/>
    <property type="match status" value="1"/>
</dbReference>
<keyword evidence="1" id="KW-0472">Membrane</keyword>
<evidence type="ECO:0000313" key="3">
    <source>
        <dbReference type="Proteomes" id="UP000075806"/>
    </source>
</evidence>
<proteinExistence type="predicted"/>
<reference evidence="2" key="1">
    <citation type="submission" date="2016-02" db="EMBL/GenBank/DDBJ databases">
        <title>Genome sequence of Bacillus trypoxylicola KCTC 13244(T).</title>
        <authorList>
            <person name="Jeong H."/>
            <person name="Park S.-H."/>
            <person name="Choi S.-K."/>
        </authorList>
    </citation>
    <scope>NUCLEOTIDE SEQUENCE [LARGE SCALE GENOMIC DNA]</scope>
    <source>
        <strain evidence="2">KCTC 13244</strain>
    </source>
</reference>
<evidence type="ECO:0000256" key="1">
    <source>
        <dbReference type="SAM" id="Phobius"/>
    </source>
</evidence>
<keyword evidence="3" id="KW-1185">Reference proteome</keyword>
<dbReference type="AlphaFoldDB" id="A0A161PAI5"/>
<name>A0A161PAI5_9BACI</name>
<protein>
    <recommendedName>
        <fullName evidence="4">YesK-like protein</fullName>
    </recommendedName>
</protein>
<dbReference type="STRING" id="519424.AZF04_10100"/>